<name>A0A0C1Y2P3_9CYAN</name>
<dbReference type="EMBL" id="JTHE02000003">
    <property type="protein sequence ID" value="NEV67407.1"/>
    <property type="molecule type" value="Genomic_DNA"/>
</dbReference>
<organism evidence="1">
    <name type="scientific">Lyngbya confervoides BDU141951</name>
    <dbReference type="NCBI Taxonomy" id="1574623"/>
    <lineage>
        <taxon>Bacteria</taxon>
        <taxon>Bacillati</taxon>
        <taxon>Cyanobacteriota</taxon>
        <taxon>Cyanophyceae</taxon>
        <taxon>Oscillatoriophycideae</taxon>
        <taxon>Oscillatoriales</taxon>
        <taxon>Microcoleaceae</taxon>
        <taxon>Lyngbya</taxon>
    </lineage>
</organism>
<reference evidence="1" key="1">
    <citation type="submission" date="2014-11" db="EMBL/GenBank/DDBJ databases">
        <authorList>
            <person name="Malar M.C."/>
            <person name="Sen D."/>
            <person name="Tripathy S."/>
        </authorList>
    </citation>
    <scope>NUCLEOTIDE SEQUENCE</scope>
    <source>
        <strain evidence="1">BDU141951</strain>
    </source>
</reference>
<comment type="caution">
    <text evidence="1">The sequence shown here is derived from an EMBL/GenBank/DDBJ whole genome shotgun (WGS) entry which is preliminary data.</text>
</comment>
<reference evidence="1" key="3">
    <citation type="submission" date="2020-02" db="EMBL/GenBank/DDBJ databases">
        <authorList>
            <person name="Sarangi A.N."/>
            <person name="Ghosh S."/>
            <person name="Mukherjee M."/>
            <person name="Tripathy S."/>
        </authorList>
    </citation>
    <scope>NUCLEOTIDE SEQUENCE</scope>
    <source>
        <strain evidence="1">BDU141951</strain>
    </source>
</reference>
<protein>
    <submittedName>
        <fullName evidence="1">Uncharacterized protein</fullName>
    </submittedName>
</protein>
<reference evidence="1" key="2">
    <citation type="journal article" date="2015" name="Genome Announc.">
        <title>Draft Genome Sequence of Filamentous Marine Cyanobacterium Lyngbya confervoides Strain BDU141951.</title>
        <authorList>
            <person name="Chandrababunaidu M.M."/>
            <person name="Sen D."/>
            <person name="Tripathy S."/>
        </authorList>
    </citation>
    <scope>NUCLEOTIDE SEQUENCE</scope>
    <source>
        <strain evidence="1">BDU141951</strain>
    </source>
</reference>
<dbReference type="AlphaFoldDB" id="A0A0C1Y2P3"/>
<gene>
    <name evidence="1" type="ORF">QQ91_009795</name>
</gene>
<accession>A0A0C1Y2P3</accession>
<sequence length="183" mass="20613">MAPNDIDHLQAVLARVFEFSPADLAANRMGLISDAQKARITQKHAANCRIAWQIFTLIFGLGFLGFSADMIRNDNLGVDTVLIYLGATAFWGSVVWAFIIYHRLQMQRTLREGSVKPVAGPIQLFTERGERMQSRYFGVDRHKFRIDNYKDFATLQRAGLAGRKATVYVAHPNRSLLSVLLQA</sequence>
<evidence type="ECO:0000313" key="1">
    <source>
        <dbReference type="EMBL" id="NEV67407.1"/>
    </source>
</evidence>
<proteinExistence type="predicted"/>